<protein>
    <recommendedName>
        <fullName evidence="4">Tetratricopeptide repeat protein</fullName>
    </recommendedName>
</protein>
<evidence type="ECO:0000313" key="2">
    <source>
        <dbReference type="EMBL" id="NMM47677.1"/>
    </source>
</evidence>
<comment type="caution">
    <text evidence="2">The sequence shown here is derived from an EMBL/GenBank/DDBJ whole genome shotgun (WGS) entry which is preliminary data.</text>
</comment>
<feature type="chain" id="PRO_5032586117" description="Tetratricopeptide repeat protein" evidence="1">
    <location>
        <begin position="20"/>
        <end position="212"/>
    </location>
</feature>
<gene>
    <name evidence="2" type="ORF">HH304_04640</name>
</gene>
<dbReference type="InterPro" id="IPR011990">
    <property type="entry name" value="TPR-like_helical_dom_sf"/>
</dbReference>
<evidence type="ECO:0000313" key="3">
    <source>
        <dbReference type="Proteomes" id="UP000559010"/>
    </source>
</evidence>
<name>A0A848ITK5_9BACT</name>
<dbReference type="AlphaFoldDB" id="A0A848ITK5"/>
<dbReference type="Gene3D" id="1.25.40.10">
    <property type="entry name" value="Tetratricopeptide repeat domain"/>
    <property type="match status" value="1"/>
</dbReference>
<dbReference type="SUPFAM" id="SSF48452">
    <property type="entry name" value="TPR-like"/>
    <property type="match status" value="1"/>
</dbReference>
<sequence length="212" mass="23809">MKKLIAASLLTILFFSSFAKNNFEEAMKKNIELVYSANSTESYQIAINNLSRIAEAEPDRWEPEYYIAFAYTLNSFNESNNNKKDQLVDLAQKHLDKAIIIAPDHVELLTLQGFIYTAKLSIDPASRGPKYSGMAMQKYNQALKADPDNPRALLMLGQMMYGTAQFMGTGTEDACKTIKSSIEKFDTYKNENEIAPTWGKGQAINAYQQCGN</sequence>
<evidence type="ECO:0008006" key="4">
    <source>
        <dbReference type="Google" id="ProtNLM"/>
    </source>
</evidence>
<dbReference type="Proteomes" id="UP000559010">
    <property type="component" value="Unassembled WGS sequence"/>
</dbReference>
<proteinExistence type="predicted"/>
<feature type="signal peptide" evidence="1">
    <location>
        <begin position="1"/>
        <end position="19"/>
    </location>
</feature>
<dbReference type="RefSeq" id="WP_169678321.1">
    <property type="nucleotide sequence ID" value="NZ_JABBNU010000002.1"/>
</dbReference>
<keyword evidence="1" id="KW-0732">Signal</keyword>
<accession>A0A848ITK5</accession>
<evidence type="ECO:0000256" key="1">
    <source>
        <dbReference type="SAM" id="SignalP"/>
    </source>
</evidence>
<reference evidence="2 3" key="1">
    <citation type="submission" date="2020-04" db="EMBL/GenBank/DDBJ databases">
        <title>Flammeovirgaceae bacterium KN852 isolated from deep sea.</title>
        <authorList>
            <person name="Zhang D.-C."/>
        </authorList>
    </citation>
    <scope>NUCLEOTIDE SEQUENCE [LARGE SCALE GENOMIC DNA]</scope>
    <source>
        <strain evidence="2 3">KN852</strain>
    </source>
</reference>
<dbReference type="EMBL" id="JABBNU010000002">
    <property type="protein sequence ID" value="NMM47677.1"/>
    <property type="molecule type" value="Genomic_DNA"/>
</dbReference>
<organism evidence="2 3">
    <name type="scientific">Marinigracilibium pacificum</name>
    <dbReference type="NCBI Taxonomy" id="2729599"/>
    <lineage>
        <taxon>Bacteria</taxon>
        <taxon>Pseudomonadati</taxon>
        <taxon>Bacteroidota</taxon>
        <taxon>Cytophagia</taxon>
        <taxon>Cytophagales</taxon>
        <taxon>Flammeovirgaceae</taxon>
        <taxon>Marinigracilibium</taxon>
    </lineage>
</organism>
<keyword evidence="3" id="KW-1185">Reference proteome</keyword>